<keyword evidence="1" id="KW-0560">Oxidoreductase</keyword>
<dbReference type="PANTHER" id="PTHR40279">
    <property type="entry name" value="PQQC-LIKE PROTEIN"/>
    <property type="match status" value="1"/>
</dbReference>
<evidence type="ECO:0000256" key="2">
    <source>
        <dbReference type="SAM" id="MobiDB-lite"/>
    </source>
</evidence>
<feature type="region of interest" description="Disordered" evidence="2">
    <location>
        <begin position="1"/>
        <end position="26"/>
    </location>
</feature>
<proteinExistence type="predicted"/>
<evidence type="ECO:0000313" key="4">
    <source>
        <dbReference type="Proteomes" id="UP000240505"/>
    </source>
</evidence>
<reference evidence="3 4" key="1">
    <citation type="submission" date="2018-03" db="EMBL/GenBank/DDBJ databases">
        <title>Massilia armeniaca sp. nov., isolated from desert soil.</title>
        <authorList>
            <person name="Huang H."/>
            <person name="Ren M."/>
        </authorList>
    </citation>
    <scope>NUCLEOTIDE SEQUENCE [LARGE SCALE GENOMIC DNA]</scope>
    <source>
        <strain evidence="3 4">ZMN-3</strain>
    </source>
</reference>
<dbReference type="Pfam" id="PF14518">
    <property type="entry name" value="Haem_oxygenas_2"/>
    <property type="match status" value="1"/>
</dbReference>
<dbReference type="SUPFAM" id="SSF48613">
    <property type="entry name" value="Heme oxygenase-like"/>
    <property type="match status" value="1"/>
</dbReference>
<sequence length="352" mass="38633">MAGNGVVPSGAGRADPNRDLGTPGQQQCTGLARLPRRAFGWMHYHGGGRRGQWAEAGPGLWSRADGLHPALLTTGVRAPARTSIASNPTRLRSALAGGVHSSILENHMSLAAVAHPVVTPTDKLTAFLEDHRGFVLDHAGTRHPFLEAYSTGGLSAQQTRICFLEFYQFINKYPFYLSILGGRLEDMSALQEIIRINADEVAAFRGKPHLQIYREFLNALGVSDTEIDQYQPQLPSLAINEHVRNAYLHSPVAEAVGALFGLETMASHMMYCLDQGLRVSGYSDAVRFFFTIHVELEKNHAEESFEAAKPLFRGDELSVRANEVLFEKGLREFMARLDGFWSGVGARCDLAA</sequence>
<dbReference type="Proteomes" id="UP000240505">
    <property type="component" value="Chromosome"/>
</dbReference>
<dbReference type="GO" id="GO:0016491">
    <property type="term" value="F:oxidoreductase activity"/>
    <property type="evidence" value="ECO:0007669"/>
    <property type="project" value="UniProtKB-KW"/>
</dbReference>
<gene>
    <name evidence="3" type="ORF">C9I28_05895</name>
</gene>
<name>A0A2R4C6Y7_9BURK</name>
<dbReference type="Gene3D" id="1.20.910.10">
    <property type="entry name" value="Heme oxygenase-like"/>
    <property type="match status" value="1"/>
</dbReference>
<dbReference type="InterPro" id="IPR039068">
    <property type="entry name" value="PqqC-like"/>
</dbReference>
<accession>A0A2R4C6Y7</accession>
<evidence type="ECO:0000313" key="3">
    <source>
        <dbReference type="EMBL" id="AVR95310.1"/>
    </source>
</evidence>
<dbReference type="SMART" id="SM01236">
    <property type="entry name" value="Haem_oxygenase_2"/>
    <property type="match status" value="1"/>
</dbReference>
<organism evidence="3 4">
    <name type="scientific">Pseudoduganella armeniaca</name>
    <dbReference type="NCBI Taxonomy" id="2072590"/>
    <lineage>
        <taxon>Bacteria</taxon>
        <taxon>Pseudomonadati</taxon>
        <taxon>Pseudomonadota</taxon>
        <taxon>Betaproteobacteria</taxon>
        <taxon>Burkholderiales</taxon>
        <taxon>Oxalobacteraceae</taxon>
        <taxon>Telluria group</taxon>
        <taxon>Pseudoduganella</taxon>
    </lineage>
</organism>
<dbReference type="AlphaFoldDB" id="A0A2R4C6Y7"/>
<evidence type="ECO:0008006" key="5">
    <source>
        <dbReference type="Google" id="ProtNLM"/>
    </source>
</evidence>
<protein>
    <recommendedName>
        <fullName evidence="5">Iron-containing redox enzyme family protein</fullName>
    </recommendedName>
</protein>
<evidence type="ECO:0000256" key="1">
    <source>
        <dbReference type="ARBA" id="ARBA00023002"/>
    </source>
</evidence>
<dbReference type="EMBL" id="CP028324">
    <property type="protein sequence ID" value="AVR95310.1"/>
    <property type="molecule type" value="Genomic_DNA"/>
</dbReference>
<dbReference type="InterPro" id="IPR016084">
    <property type="entry name" value="Haem_Oase-like_multi-hlx"/>
</dbReference>
<dbReference type="PANTHER" id="PTHR40279:SF3">
    <property type="entry name" value="4-AMINOBENZOATE SYNTHASE"/>
    <property type="match status" value="1"/>
</dbReference>
<keyword evidence="4" id="KW-1185">Reference proteome</keyword>
<dbReference type="KEGG" id="masz:C9I28_05895"/>